<dbReference type="InterPro" id="IPR017850">
    <property type="entry name" value="Alkaline_phosphatase_core_sf"/>
</dbReference>
<dbReference type="InterPro" id="IPR050738">
    <property type="entry name" value="Sulfatase"/>
</dbReference>
<dbReference type="CDD" id="cd16146">
    <property type="entry name" value="ARS_like"/>
    <property type="match status" value="1"/>
</dbReference>
<protein>
    <submittedName>
        <fullName evidence="5">Arylsulfatase</fullName>
    </submittedName>
</protein>
<comment type="caution">
    <text evidence="5">The sequence shown here is derived from an EMBL/GenBank/DDBJ whole genome shotgun (WGS) entry which is preliminary data.</text>
</comment>
<evidence type="ECO:0000256" key="1">
    <source>
        <dbReference type="ARBA" id="ARBA00008779"/>
    </source>
</evidence>
<keyword evidence="6" id="KW-1185">Reference proteome</keyword>
<dbReference type="PANTHER" id="PTHR42693:SF53">
    <property type="entry name" value="ENDO-4-O-SULFATASE"/>
    <property type="match status" value="1"/>
</dbReference>
<comment type="similarity">
    <text evidence="1">Belongs to the sulfatase family.</text>
</comment>
<dbReference type="RefSeq" id="WP_303280725.1">
    <property type="nucleotide sequence ID" value="NZ_JAUOEM010000001.1"/>
</dbReference>
<gene>
    <name evidence="5" type="ORF">Q4Q39_02200</name>
</gene>
<dbReference type="Proteomes" id="UP001176891">
    <property type="component" value="Unassembled WGS sequence"/>
</dbReference>
<feature type="signal peptide" evidence="3">
    <location>
        <begin position="1"/>
        <end position="21"/>
    </location>
</feature>
<accession>A0ABT8WWZ2</accession>
<feature type="chain" id="PRO_5046156139" evidence="3">
    <location>
        <begin position="22"/>
        <end position="599"/>
    </location>
</feature>
<proteinExistence type="inferred from homology"/>
<dbReference type="SUPFAM" id="SSF53649">
    <property type="entry name" value="Alkaline phosphatase-like"/>
    <property type="match status" value="1"/>
</dbReference>
<sequence>MMKRSLKLFVLLLTIFLLSNAQQKPNVIIMVTDDQGYGDIGAHGNTIINTPAMDKLHSESIRLTNFHVDPSCAPTRAALMSGKYSHHARVWHTVRGGNHMRASEISMADVFQHNGYQTGMFGKWHLGANYPYRPMDRGFEEWLGCGDGGTGTSDCYFWNDRVNDMYWHNGEREYREGFNPDVFYTSAEEYIKKRKKNKPFFIYLPTYIPHKPYTSPYKNLGEQYVKYIGKGIEKDCPPFYALIEHIDGNIAKLRQVLEDEGIADNTIIIFMTDNGSTHGRHAFNAGMSGGKGSTSDGGHRVPFFIHWPKGGITGGKDINTLSAHIDVLPTLAELCGMKFPKAKENDLDGRSLVPLFKDNVASWPDRTIVVEKQREVERNPSNSAIMTQKWRLVGHNKLFDIDNDPGQKNNVFKDHPEVVKKLMADFDKHWQKVTVDDRSFPTPIVGTKHDKEIFLSISELRDGNGFAHGYSASGREAKGVWHIEAYKSGIYEFEVCRWPKEVDATFTGIPEITKKVDAWSNKSPKTALMTSGKLTAIPYGAVSLKVGDEFYEMRDVKADTKTMTFNVKLNKGKTIVDAVFYNKEGKQITNAYYVYVRRK</sequence>
<organism evidence="5 6">
    <name type="scientific">Flavivirga amylovorans</name>
    <dbReference type="NCBI Taxonomy" id="870486"/>
    <lineage>
        <taxon>Bacteria</taxon>
        <taxon>Pseudomonadati</taxon>
        <taxon>Bacteroidota</taxon>
        <taxon>Flavobacteriia</taxon>
        <taxon>Flavobacteriales</taxon>
        <taxon>Flavobacteriaceae</taxon>
        <taxon>Flavivirga</taxon>
    </lineage>
</organism>
<evidence type="ECO:0000313" key="6">
    <source>
        <dbReference type="Proteomes" id="UP001176891"/>
    </source>
</evidence>
<evidence type="ECO:0000256" key="3">
    <source>
        <dbReference type="SAM" id="SignalP"/>
    </source>
</evidence>
<dbReference type="InterPro" id="IPR000917">
    <property type="entry name" value="Sulfatase_N"/>
</dbReference>
<reference evidence="5" key="1">
    <citation type="submission" date="2023-07" db="EMBL/GenBank/DDBJ databases">
        <title>Two novel species in the genus Flavivirga.</title>
        <authorList>
            <person name="Kwon K."/>
        </authorList>
    </citation>
    <scope>NUCLEOTIDE SEQUENCE</scope>
    <source>
        <strain evidence="5">KACC 14157</strain>
    </source>
</reference>
<dbReference type="Pfam" id="PF00884">
    <property type="entry name" value="Sulfatase"/>
    <property type="match status" value="1"/>
</dbReference>
<dbReference type="Gene3D" id="3.40.720.10">
    <property type="entry name" value="Alkaline Phosphatase, subunit A"/>
    <property type="match status" value="1"/>
</dbReference>
<feature type="domain" description="Sulfatase N-terminal" evidence="4">
    <location>
        <begin position="25"/>
        <end position="336"/>
    </location>
</feature>
<evidence type="ECO:0000313" key="5">
    <source>
        <dbReference type="EMBL" id="MDO5986204.1"/>
    </source>
</evidence>
<dbReference type="PANTHER" id="PTHR42693">
    <property type="entry name" value="ARYLSULFATASE FAMILY MEMBER"/>
    <property type="match status" value="1"/>
</dbReference>
<dbReference type="Gene3D" id="3.30.1120.10">
    <property type="match status" value="1"/>
</dbReference>
<dbReference type="EMBL" id="JAUOEM010000001">
    <property type="protein sequence ID" value="MDO5986204.1"/>
    <property type="molecule type" value="Genomic_DNA"/>
</dbReference>
<keyword evidence="3" id="KW-0732">Signal</keyword>
<evidence type="ECO:0000259" key="4">
    <source>
        <dbReference type="Pfam" id="PF00884"/>
    </source>
</evidence>
<name>A0ABT8WWZ2_9FLAO</name>
<evidence type="ECO:0000256" key="2">
    <source>
        <dbReference type="ARBA" id="ARBA00022801"/>
    </source>
</evidence>
<keyword evidence="2" id="KW-0378">Hydrolase</keyword>